<accession>A0A0F9PUB0</accession>
<dbReference type="InterPro" id="IPR048494">
    <property type="entry name" value="Dit-like_N"/>
</dbReference>
<comment type="caution">
    <text evidence="3">The sequence shown here is derived from an EMBL/GenBank/DDBJ whole genome shotgun (WGS) entry which is preliminary data.</text>
</comment>
<name>A0A0F9PUB0_9ZZZZ</name>
<gene>
    <name evidence="3" type="ORF">LCGC14_1095040</name>
</gene>
<evidence type="ECO:0000313" key="3">
    <source>
        <dbReference type="EMBL" id="KKN04671.1"/>
    </source>
</evidence>
<reference evidence="3" key="1">
    <citation type="journal article" date="2015" name="Nature">
        <title>Complex archaea that bridge the gap between prokaryotes and eukaryotes.</title>
        <authorList>
            <person name="Spang A."/>
            <person name="Saw J.H."/>
            <person name="Jorgensen S.L."/>
            <person name="Zaremba-Niedzwiedzka K."/>
            <person name="Martijn J."/>
            <person name="Lind A.E."/>
            <person name="van Eijk R."/>
            <person name="Schleper C."/>
            <person name="Guy L."/>
            <person name="Ettema T.J."/>
        </authorList>
    </citation>
    <scope>NUCLEOTIDE SEQUENCE</scope>
</reference>
<feature type="compositionally biased region" description="Low complexity" evidence="1">
    <location>
        <begin position="193"/>
        <end position="204"/>
    </location>
</feature>
<dbReference type="Pfam" id="PF21821">
    <property type="entry name" value="Dit_like"/>
    <property type="match status" value="1"/>
</dbReference>
<feature type="region of interest" description="Disordered" evidence="1">
    <location>
        <begin position="176"/>
        <end position="204"/>
    </location>
</feature>
<dbReference type="EMBL" id="LAZR01004889">
    <property type="protein sequence ID" value="KKN04671.1"/>
    <property type="molecule type" value="Genomic_DNA"/>
</dbReference>
<protein>
    <recommendedName>
        <fullName evidence="2">Dit-like phage tail protein N-terminal domain-containing protein</fullName>
    </recommendedName>
</protein>
<evidence type="ECO:0000256" key="1">
    <source>
        <dbReference type="SAM" id="MobiDB-lite"/>
    </source>
</evidence>
<proteinExistence type="predicted"/>
<sequence>MSSFLDTGVAATAAQNVLAFIIGKRRVRLGQGVTPDLLPVGTVELDASLEELHTVEIENTQHPVERGADVTDHVRIRPLRVRVTGIVTNTPIEFLASLTNSSSRAEEADEALELIMRNQQLITVVTSLRQYENMILKRKEVPRSAQLGNVVRVTMELEEIIIVDSETVAAPTPVAPPAAAVSDLGKSAPPPNASAATSAASQQRSSVLVGIGSFFGG</sequence>
<dbReference type="AlphaFoldDB" id="A0A0F9PUB0"/>
<organism evidence="3">
    <name type="scientific">marine sediment metagenome</name>
    <dbReference type="NCBI Taxonomy" id="412755"/>
    <lineage>
        <taxon>unclassified sequences</taxon>
        <taxon>metagenomes</taxon>
        <taxon>ecological metagenomes</taxon>
    </lineage>
</organism>
<evidence type="ECO:0000259" key="2">
    <source>
        <dbReference type="Pfam" id="PF21821"/>
    </source>
</evidence>
<feature type="domain" description="Dit-like phage tail protein N-terminal" evidence="2">
    <location>
        <begin position="45"/>
        <end position="171"/>
    </location>
</feature>